<name>A0A0G0MR20_9BACT</name>
<gene>
    <name evidence="1" type="ORF">US86_C0001G0308</name>
</gene>
<proteinExistence type="predicted"/>
<dbReference type="EMBL" id="LBUP01000001">
    <property type="protein sequence ID" value="KKQ67381.1"/>
    <property type="molecule type" value="Genomic_DNA"/>
</dbReference>
<reference evidence="1 2" key="1">
    <citation type="journal article" date="2015" name="Nature">
        <title>rRNA introns, odd ribosomes, and small enigmatic genomes across a large radiation of phyla.</title>
        <authorList>
            <person name="Brown C.T."/>
            <person name="Hug L.A."/>
            <person name="Thomas B.C."/>
            <person name="Sharon I."/>
            <person name="Castelle C.J."/>
            <person name="Singh A."/>
            <person name="Wilkins M.J."/>
            <person name="Williams K.H."/>
            <person name="Banfield J.F."/>
        </authorList>
    </citation>
    <scope>NUCLEOTIDE SEQUENCE [LARGE SCALE GENOMIC DNA]</scope>
</reference>
<organism evidence="1 2">
    <name type="scientific">Candidatus Daviesbacteria bacterium GW2011_GWA2_38_24</name>
    <dbReference type="NCBI Taxonomy" id="1618422"/>
    <lineage>
        <taxon>Bacteria</taxon>
        <taxon>Candidatus Daviesiibacteriota</taxon>
    </lineage>
</organism>
<evidence type="ECO:0000313" key="2">
    <source>
        <dbReference type="Proteomes" id="UP000034235"/>
    </source>
</evidence>
<dbReference type="AlphaFoldDB" id="A0A0G0MR20"/>
<evidence type="ECO:0000313" key="1">
    <source>
        <dbReference type="EMBL" id="KKQ67381.1"/>
    </source>
</evidence>
<accession>A0A0G0MR20</accession>
<sequence>MKFFTSKKPHYEFLRKKWISRHKEVSDNLVDKHLRHVALSGLGGLMLLTTPTLGIPHQLNQSHIGTLADVQKSTSGNAILMAELSDKLPSDVRNLTREEEKTVVDSIYKDLGVKVVAEMDNKRLNRTYGVIGGEQHLYRYPGDSLEAHSKDAADWAMFGPAGIAPGLGAWGYFTPSKQAFTKEDEMRERYYLAVQTFLSPGFSERVREYRDFYKFRKMLVVNPKTGQAVVAVIGDAGPAQWTGKHLGGSPEVMHELGLAKGSRKGPVLYFFVDDPENKIPLGPVKAEG</sequence>
<comment type="caution">
    <text evidence="1">The sequence shown here is derived from an EMBL/GenBank/DDBJ whole genome shotgun (WGS) entry which is preliminary data.</text>
</comment>
<protein>
    <submittedName>
        <fullName evidence="1">Uncharacterized protein</fullName>
    </submittedName>
</protein>
<dbReference type="Proteomes" id="UP000034235">
    <property type="component" value="Unassembled WGS sequence"/>
</dbReference>